<keyword evidence="1" id="KW-0732">Signal</keyword>
<dbReference type="PROSITE" id="PS51257">
    <property type="entry name" value="PROKAR_LIPOPROTEIN"/>
    <property type="match status" value="1"/>
</dbReference>
<dbReference type="RefSeq" id="WP_378295350.1">
    <property type="nucleotide sequence ID" value="NZ_JBHULE010000035.1"/>
</dbReference>
<reference evidence="3" key="1">
    <citation type="journal article" date="2019" name="Int. J. Syst. Evol. Microbiol.">
        <title>The Global Catalogue of Microorganisms (GCM) 10K type strain sequencing project: providing services to taxonomists for standard genome sequencing and annotation.</title>
        <authorList>
            <consortium name="The Broad Institute Genomics Platform"/>
            <consortium name="The Broad Institute Genome Sequencing Center for Infectious Disease"/>
            <person name="Wu L."/>
            <person name="Ma J."/>
        </authorList>
    </citation>
    <scope>NUCLEOTIDE SEQUENCE [LARGE SCALE GENOMIC DNA]</scope>
    <source>
        <strain evidence="3">KCTC 52274</strain>
    </source>
</reference>
<keyword evidence="3" id="KW-1185">Reference proteome</keyword>
<evidence type="ECO:0000313" key="2">
    <source>
        <dbReference type="EMBL" id="MFD2565541.1"/>
    </source>
</evidence>
<name>A0ABW5LN49_9FLAO</name>
<feature type="signal peptide" evidence="1">
    <location>
        <begin position="1"/>
        <end position="25"/>
    </location>
</feature>
<evidence type="ECO:0000313" key="3">
    <source>
        <dbReference type="Proteomes" id="UP001597319"/>
    </source>
</evidence>
<proteinExistence type="predicted"/>
<organism evidence="2 3">
    <name type="scientific">Aquimarina rubra</name>
    <dbReference type="NCBI Taxonomy" id="1920033"/>
    <lineage>
        <taxon>Bacteria</taxon>
        <taxon>Pseudomonadati</taxon>
        <taxon>Bacteroidota</taxon>
        <taxon>Flavobacteriia</taxon>
        <taxon>Flavobacteriales</taxon>
        <taxon>Flavobacteriaceae</taxon>
        <taxon>Aquimarina</taxon>
    </lineage>
</organism>
<feature type="chain" id="PRO_5046282919" description="PKD domain-containing protein" evidence="1">
    <location>
        <begin position="26"/>
        <end position="486"/>
    </location>
</feature>
<evidence type="ECO:0008006" key="4">
    <source>
        <dbReference type="Google" id="ProtNLM"/>
    </source>
</evidence>
<protein>
    <recommendedName>
        <fullName evidence="4">PKD domain-containing protein</fullName>
    </recommendedName>
</protein>
<sequence>MKNFNTYTQLLMLLLVILFGSCVNDDSFFPEENRDDVVSSAAMVTVLNNFNADVIFPAENEQCFRFVYPITLGYNTDSTIRIDSYDGLVDVISSQGVNFNITGLQFPIQIVFRDSDTVVSIANETALLDILLECEFDTVRDEFDRFFNSCFKFDYPVTLVSEDAREVMVTSDEEFQVFYQNQGALYQPEFKFPVNILVAPNFESTTINTYFGFFRIVTSCERRCPELNFTFEQTDVFNLGYRFEAAFPDLEIIGSYSWFINGEFIEDDGPNNQGDNLLLRDFDAPGVYEVCIKTETDSCPEGIEFCKRIEVASFCPELFFEFEQEPGTLGYTFISNFTGIDELTYEWFIDNQRIEEDGGANGDNILFSELSPGVHQVCIQTTTPSCPDGIEFCKEVVVEPICPDLFFTLEQEGNTPSYTFTAEFPEIDNTTYEWTINGDIIEQDGGPGADNILFFQFDPGTYEICIITETETCPEGTQFCEELIVE</sequence>
<dbReference type="Proteomes" id="UP001597319">
    <property type="component" value="Unassembled WGS sequence"/>
</dbReference>
<accession>A0ABW5LN49</accession>
<dbReference type="EMBL" id="JBHULE010000035">
    <property type="protein sequence ID" value="MFD2565541.1"/>
    <property type="molecule type" value="Genomic_DNA"/>
</dbReference>
<comment type="caution">
    <text evidence="2">The sequence shown here is derived from an EMBL/GenBank/DDBJ whole genome shotgun (WGS) entry which is preliminary data.</text>
</comment>
<evidence type="ECO:0000256" key="1">
    <source>
        <dbReference type="SAM" id="SignalP"/>
    </source>
</evidence>
<gene>
    <name evidence="2" type="ORF">ACFSR1_22895</name>
</gene>